<protein>
    <recommendedName>
        <fullName evidence="4">RRM domain-containing protein</fullName>
    </recommendedName>
</protein>
<keyword evidence="3" id="KW-1185">Reference proteome</keyword>
<organism evidence="2 3">
    <name type="scientific">Hypsizygus marmoreus</name>
    <name type="common">White beech mushroom</name>
    <name type="synonym">Agaricus marmoreus</name>
    <dbReference type="NCBI Taxonomy" id="39966"/>
    <lineage>
        <taxon>Eukaryota</taxon>
        <taxon>Fungi</taxon>
        <taxon>Dikarya</taxon>
        <taxon>Basidiomycota</taxon>
        <taxon>Agaricomycotina</taxon>
        <taxon>Agaricomycetes</taxon>
        <taxon>Agaricomycetidae</taxon>
        <taxon>Agaricales</taxon>
        <taxon>Tricholomatineae</taxon>
        <taxon>Lyophyllaceae</taxon>
        <taxon>Hypsizygus</taxon>
    </lineage>
</organism>
<name>A0A369JQJ7_HYPMA</name>
<accession>A0A369JQJ7</accession>
<dbReference type="Proteomes" id="UP000076154">
    <property type="component" value="Unassembled WGS sequence"/>
</dbReference>
<dbReference type="InParanoid" id="A0A369JQJ7"/>
<evidence type="ECO:0000313" key="3">
    <source>
        <dbReference type="Proteomes" id="UP000076154"/>
    </source>
</evidence>
<comment type="caution">
    <text evidence="2">The sequence shown here is derived from an EMBL/GenBank/DDBJ whole genome shotgun (WGS) entry which is preliminary data.</text>
</comment>
<gene>
    <name evidence="2" type="ORF">Hypma_008285</name>
</gene>
<reference evidence="2" key="1">
    <citation type="submission" date="2018-04" db="EMBL/GenBank/DDBJ databases">
        <title>Whole genome sequencing of Hypsizygus marmoreus.</title>
        <authorList>
            <person name="Choi I.-G."/>
            <person name="Min B."/>
            <person name="Kim J.-G."/>
            <person name="Kim S."/>
            <person name="Oh Y.-L."/>
            <person name="Kong W.-S."/>
            <person name="Park H."/>
            <person name="Jeong J."/>
            <person name="Song E.-S."/>
        </authorList>
    </citation>
    <scope>NUCLEOTIDE SEQUENCE [LARGE SCALE GENOMIC DNA]</scope>
    <source>
        <strain evidence="2">51987-8</strain>
    </source>
</reference>
<evidence type="ECO:0000313" key="2">
    <source>
        <dbReference type="EMBL" id="RDB24531.1"/>
    </source>
</evidence>
<evidence type="ECO:0000256" key="1">
    <source>
        <dbReference type="SAM" id="MobiDB-lite"/>
    </source>
</evidence>
<evidence type="ECO:0008006" key="4">
    <source>
        <dbReference type="Google" id="ProtNLM"/>
    </source>
</evidence>
<proteinExistence type="predicted"/>
<dbReference type="STRING" id="39966.A0A369JQJ7"/>
<feature type="region of interest" description="Disordered" evidence="1">
    <location>
        <begin position="1"/>
        <end position="41"/>
    </location>
</feature>
<dbReference type="EMBL" id="LUEZ02000043">
    <property type="protein sequence ID" value="RDB24531.1"/>
    <property type="molecule type" value="Genomic_DNA"/>
</dbReference>
<sequence length="672" mass="74232">MSLISPTGRDSDSNGPGSSAPGESVIPLRANVTPDNSPRLQRSQSLPNVWYDINVLLFYSPRVERSVFSSFPSHAGLTTSRFDAIACEPLRCPSTPITEADDRAAAVNNLAKPKTVQGYSELLSLEGLSFATSFDSRGSISGQETWGDENDHLPTRFLLLSNVSKSVSAEVLWASIVGSLISTGGDVPGVSDNLPVLNSTGLLSDITINGILFSNQKTKGIVTLSFFDVRDAVMAKQILSRPSTGPLANCVGVEHAQGSPNAWITCHFITAQEFQELGGNSLFLISTDSTFYLAVELAGGVINIAVLKNFLQSFGDLRSLSLVQEKLDMKQPPEQLFHVEYYDVREAISAKTIDGQVLFGMKLRVFGLEHTMDVQPNRYPLPSSYCMSSQTMIQDPQSFVPPPCSLASYSNEATMPIGLPRQNLDRSQRFQSIEDIQPQPRSISPGQDAFINHPSHSAVPSPRYFYTSNARLDEATQCRETFGHSVHTPFAQPNVAEESHGNENARSTSLAANSVTTSGNDIPWNHDFLPRDPGLISAYDRYYRPLHDSAGKASSEHHISRPIPLYYHPYQRLQSPHHEFWQQASSRALEYKFIHYPIPVTPTTHMATADWGMLTYPHLPAGQTWSPHGHVSPNMQVVPFYPVVQAWSSHALLPVDLHEYTHTFLRPIFYFS</sequence>
<dbReference type="AlphaFoldDB" id="A0A369JQJ7"/>
<dbReference type="OrthoDB" id="417481at2759"/>